<dbReference type="OrthoDB" id="3560616at2759"/>
<name>A0A194XWC5_MOLSC</name>
<proteinExistence type="predicted"/>
<accession>A0A194XWC5</accession>
<reference evidence="2 3" key="1">
    <citation type="submission" date="2015-10" db="EMBL/GenBank/DDBJ databases">
        <title>Full genome of DAOMC 229536 Phialocephala scopiformis, a fungal endophyte of spruce producing the potent anti-insectan compound rugulosin.</title>
        <authorList>
            <consortium name="DOE Joint Genome Institute"/>
            <person name="Walker A.K."/>
            <person name="Frasz S.L."/>
            <person name="Seifert K.A."/>
            <person name="Miller J.D."/>
            <person name="Mondo S.J."/>
            <person name="Labutti K."/>
            <person name="Lipzen A."/>
            <person name="Dockter R."/>
            <person name="Kennedy M."/>
            <person name="Grigoriev I.V."/>
            <person name="Spatafora J.W."/>
        </authorList>
    </citation>
    <scope>NUCLEOTIDE SEQUENCE [LARGE SCALE GENOMIC DNA]</scope>
    <source>
        <strain evidence="2 3">CBS 120377</strain>
    </source>
</reference>
<organism evidence="2 3">
    <name type="scientific">Mollisia scopiformis</name>
    <name type="common">Conifer needle endophyte fungus</name>
    <name type="synonym">Phialocephala scopiformis</name>
    <dbReference type="NCBI Taxonomy" id="149040"/>
    <lineage>
        <taxon>Eukaryota</taxon>
        <taxon>Fungi</taxon>
        <taxon>Dikarya</taxon>
        <taxon>Ascomycota</taxon>
        <taxon>Pezizomycotina</taxon>
        <taxon>Leotiomycetes</taxon>
        <taxon>Helotiales</taxon>
        <taxon>Mollisiaceae</taxon>
        <taxon>Mollisia</taxon>
    </lineage>
</organism>
<feature type="transmembrane region" description="Helical" evidence="1">
    <location>
        <begin position="72"/>
        <end position="93"/>
    </location>
</feature>
<dbReference type="AlphaFoldDB" id="A0A194XWC5"/>
<dbReference type="RefSeq" id="XP_018078377.1">
    <property type="nucleotide sequence ID" value="XM_018223514.1"/>
</dbReference>
<keyword evidence="1" id="KW-0472">Membrane</keyword>
<evidence type="ECO:0000313" key="2">
    <source>
        <dbReference type="EMBL" id="KUJ24022.1"/>
    </source>
</evidence>
<gene>
    <name evidence="2" type="ORF">LY89DRAFT_9165</name>
</gene>
<dbReference type="EMBL" id="KQ947404">
    <property type="protein sequence ID" value="KUJ24022.1"/>
    <property type="molecule type" value="Genomic_DNA"/>
</dbReference>
<keyword evidence="3" id="KW-1185">Reference proteome</keyword>
<evidence type="ECO:0000256" key="1">
    <source>
        <dbReference type="SAM" id="Phobius"/>
    </source>
</evidence>
<evidence type="ECO:0000313" key="3">
    <source>
        <dbReference type="Proteomes" id="UP000070700"/>
    </source>
</evidence>
<dbReference type="InParanoid" id="A0A194XWC5"/>
<keyword evidence="1" id="KW-1133">Transmembrane helix</keyword>
<sequence>MLESWRTALRDMMRDHVQVPMTAVKESIMCHRWPAAFRNEVYHQIQAPISYLLTWDTWMKWVIAALYFHHEHLWSCFIISLMIIFFGCWRICVLSREQARQCLIIHRIMDKPSSPERDEVILDICLEIKEGYEREGMLGLWRAEKLVEIPSVEKHWEQENPGYVRVKRRVREECDKFDINIP</sequence>
<dbReference type="GeneID" id="28833240"/>
<dbReference type="KEGG" id="psco:LY89DRAFT_9165"/>
<protein>
    <submittedName>
        <fullName evidence="2">Uncharacterized protein</fullName>
    </submittedName>
</protein>
<keyword evidence="1" id="KW-0812">Transmembrane</keyword>
<dbReference type="Proteomes" id="UP000070700">
    <property type="component" value="Unassembled WGS sequence"/>
</dbReference>